<feature type="region of interest" description="Disordered" evidence="1">
    <location>
        <begin position="1"/>
        <end position="25"/>
    </location>
</feature>
<dbReference type="InterPro" id="IPR027802">
    <property type="entry name" value="Multi-ubiquitin_dom"/>
</dbReference>
<sequence>MAYIESKSEGHGNQGHGGGNDKPKQVTVEVNGNAVVLEEKVMTGPEIKQAAIAQQVQIQPDFVLQLQRPNGEYDPIGDHEEVKVHKGMDFTCIAPDDNS</sequence>
<evidence type="ECO:0000313" key="4">
    <source>
        <dbReference type="Proteomes" id="UP000500826"/>
    </source>
</evidence>
<feature type="compositionally biased region" description="Basic and acidic residues" evidence="1">
    <location>
        <begin position="1"/>
        <end position="10"/>
    </location>
</feature>
<dbReference type="EMBL" id="CP053418">
    <property type="protein sequence ID" value="QJW85544.1"/>
    <property type="molecule type" value="Genomic_DNA"/>
</dbReference>
<dbReference type="Proteomes" id="UP000500826">
    <property type="component" value="Chromosome"/>
</dbReference>
<dbReference type="Pfam" id="PF14452">
    <property type="entry name" value="Multi_ubiq"/>
    <property type="match status" value="1"/>
</dbReference>
<evidence type="ECO:0000259" key="2">
    <source>
        <dbReference type="Pfam" id="PF14452"/>
    </source>
</evidence>
<protein>
    <recommendedName>
        <fullName evidence="2">Multi-ubiquitin domain-containing protein</fullName>
    </recommendedName>
</protein>
<gene>
    <name evidence="3" type="ORF">HK414_26425</name>
</gene>
<evidence type="ECO:0000256" key="1">
    <source>
        <dbReference type="SAM" id="MobiDB-lite"/>
    </source>
</evidence>
<feature type="domain" description="Multi-ubiquitin" evidence="2">
    <location>
        <begin position="26"/>
        <end position="95"/>
    </location>
</feature>
<proteinExistence type="predicted"/>
<organism evidence="3 4">
    <name type="scientific">Ramlibacter terrae</name>
    <dbReference type="NCBI Taxonomy" id="2732511"/>
    <lineage>
        <taxon>Bacteria</taxon>
        <taxon>Pseudomonadati</taxon>
        <taxon>Pseudomonadota</taxon>
        <taxon>Betaproteobacteria</taxon>
        <taxon>Burkholderiales</taxon>
        <taxon>Comamonadaceae</taxon>
        <taxon>Ramlibacter</taxon>
    </lineage>
</organism>
<name>A0ABX6P5V9_9BURK</name>
<reference evidence="3 4" key="1">
    <citation type="submission" date="2020-05" db="EMBL/GenBank/DDBJ databases">
        <title>Ramlibacter rhizophilus sp. nov., isolated from rhizosphere soil of national flower Mugunghwa from South Korea.</title>
        <authorList>
            <person name="Zheng-Fei Y."/>
            <person name="Huan T."/>
        </authorList>
    </citation>
    <scope>NUCLEOTIDE SEQUENCE [LARGE SCALE GENOMIC DNA]</scope>
    <source>
        <strain evidence="3 4">H242</strain>
    </source>
</reference>
<keyword evidence="4" id="KW-1185">Reference proteome</keyword>
<evidence type="ECO:0000313" key="3">
    <source>
        <dbReference type="EMBL" id="QJW85544.1"/>
    </source>
</evidence>
<reference evidence="3 4" key="2">
    <citation type="submission" date="2020-05" db="EMBL/GenBank/DDBJ databases">
        <authorList>
            <person name="Khan S.A."/>
            <person name="Jeon C.O."/>
            <person name="Chun B.H."/>
        </authorList>
    </citation>
    <scope>NUCLEOTIDE SEQUENCE [LARGE SCALE GENOMIC DNA]</scope>
    <source>
        <strain evidence="3 4">H242</strain>
    </source>
</reference>
<accession>A0ABX6P5V9</accession>